<name>A0A2T0XBP2_9BACT</name>
<comment type="caution">
    <text evidence="2">The sequence shown here is derived from an EMBL/GenBank/DDBJ whole genome shotgun (WGS) entry which is preliminary data.</text>
</comment>
<organism evidence="2 3">
    <name type="scientific">Marinilabilia salmonicolor</name>
    <dbReference type="NCBI Taxonomy" id="989"/>
    <lineage>
        <taxon>Bacteria</taxon>
        <taxon>Pseudomonadati</taxon>
        <taxon>Bacteroidota</taxon>
        <taxon>Bacteroidia</taxon>
        <taxon>Marinilabiliales</taxon>
        <taxon>Marinilabiliaceae</taxon>
        <taxon>Marinilabilia</taxon>
    </lineage>
</organism>
<sequence length="74" mass="8275">MIARKPSLEIFESHIPSIPIEKLTIRLRRQTLQQCIMTAGSSASENKTKTIKTPPGSLEALSNPARYSEQPLRL</sequence>
<protein>
    <submittedName>
        <fullName evidence="2">Uncharacterized protein</fullName>
    </submittedName>
</protein>
<dbReference type="Proteomes" id="UP000252733">
    <property type="component" value="Unassembled WGS sequence"/>
</dbReference>
<proteinExistence type="predicted"/>
<feature type="region of interest" description="Disordered" evidence="1">
    <location>
        <begin position="38"/>
        <end position="74"/>
    </location>
</feature>
<evidence type="ECO:0000313" key="2">
    <source>
        <dbReference type="EMBL" id="RCW37540.1"/>
    </source>
</evidence>
<evidence type="ECO:0000256" key="1">
    <source>
        <dbReference type="SAM" id="MobiDB-lite"/>
    </source>
</evidence>
<gene>
    <name evidence="2" type="ORF">DFO77_10548</name>
</gene>
<accession>A0A2T0XBP2</accession>
<keyword evidence="3" id="KW-1185">Reference proteome</keyword>
<evidence type="ECO:0000313" key="3">
    <source>
        <dbReference type="Proteomes" id="UP000252733"/>
    </source>
</evidence>
<dbReference type="EMBL" id="QPIZ01000005">
    <property type="protein sequence ID" value="RCW37540.1"/>
    <property type="molecule type" value="Genomic_DNA"/>
</dbReference>
<reference evidence="2 3" key="1">
    <citation type="submission" date="2018-07" db="EMBL/GenBank/DDBJ databases">
        <title>Freshwater and sediment microbial communities from various areas in North America, analyzing microbe dynamics in response to fracking.</title>
        <authorList>
            <person name="Lamendella R."/>
        </authorList>
    </citation>
    <scope>NUCLEOTIDE SEQUENCE [LARGE SCALE GENOMIC DNA]</scope>
    <source>
        <strain evidence="2 3">160A</strain>
    </source>
</reference>
<dbReference type="AlphaFoldDB" id="A0A2T0XBP2"/>